<feature type="transmembrane region" description="Helical" evidence="8">
    <location>
        <begin position="57"/>
        <end position="76"/>
    </location>
</feature>
<feature type="transmembrane region" description="Helical" evidence="8">
    <location>
        <begin position="130"/>
        <end position="150"/>
    </location>
</feature>
<accession>A0ABP0FAD8</accession>
<evidence type="ECO:0000256" key="1">
    <source>
        <dbReference type="ARBA" id="ARBA00004141"/>
    </source>
</evidence>
<evidence type="ECO:0000256" key="4">
    <source>
        <dbReference type="ARBA" id="ARBA00022889"/>
    </source>
</evidence>
<comment type="caution">
    <text evidence="9">The sequence shown here is derived from an EMBL/GenBank/DDBJ whole genome shotgun (WGS) entry which is preliminary data.</text>
</comment>
<keyword evidence="6 8" id="KW-0472">Membrane</keyword>
<evidence type="ECO:0000313" key="9">
    <source>
        <dbReference type="EMBL" id="CAK8676625.1"/>
    </source>
</evidence>
<evidence type="ECO:0000256" key="7">
    <source>
        <dbReference type="SAM" id="MobiDB-lite"/>
    </source>
</evidence>
<evidence type="ECO:0000256" key="2">
    <source>
        <dbReference type="ARBA" id="ARBA00008141"/>
    </source>
</evidence>
<protein>
    <recommendedName>
        <fullName evidence="11">Ninjurin-1</fullName>
    </recommendedName>
</protein>
<sequence length="168" mass="18588">MSEAVTEERVPVPDTQQSDTMPGPQGDTLKSYKVTTTKVIQGEPKFAYDRYATIKSVGLGLLIVALIVDAACRIRLVVDHGSDRKWYLPMLILLCILMGLQVVEAILLMCLGTQNVEYRDKQPSLTRTNIVSTIFAGLIAILNVIVLQIMGDAGVYPMYSVPNWNRTT</sequence>
<evidence type="ECO:0000256" key="3">
    <source>
        <dbReference type="ARBA" id="ARBA00022692"/>
    </source>
</evidence>
<name>A0ABP0FAD8_CLALP</name>
<feature type="region of interest" description="Disordered" evidence="7">
    <location>
        <begin position="1"/>
        <end position="27"/>
    </location>
</feature>
<gene>
    <name evidence="9" type="ORF">CVLEPA_LOCUS6076</name>
</gene>
<keyword evidence="5 8" id="KW-1133">Transmembrane helix</keyword>
<dbReference type="PANTHER" id="PTHR12316">
    <property type="entry name" value="NINJURIN-RELATED"/>
    <property type="match status" value="1"/>
</dbReference>
<dbReference type="Pfam" id="PF04923">
    <property type="entry name" value="Ninjurin"/>
    <property type="match status" value="1"/>
</dbReference>
<keyword evidence="4" id="KW-0130">Cell adhesion</keyword>
<comment type="subcellular location">
    <subcellularLocation>
        <location evidence="1">Membrane</location>
        <topology evidence="1">Multi-pass membrane protein</topology>
    </subcellularLocation>
</comment>
<comment type="similarity">
    <text evidence="2">Belongs to the ninjurin family.</text>
</comment>
<keyword evidence="10" id="KW-1185">Reference proteome</keyword>
<feature type="compositionally biased region" description="Basic and acidic residues" evidence="7">
    <location>
        <begin position="1"/>
        <end position="11"/>
    </location>
</feature>
<evidence type="ECO:0000256" key="6">
    <source>
        <dbReference type="ARBA" id="ARBA00023136"/>
    </source>
</evidence>
<evidence type="ECO:0000256" key="8">
    <source>
        <dbReference type="SAM" id="Phobius"/>
    </source>
</evidence>
<dbReference type="EMBL" id="CAWYQH010000035">
    <property type="protein sequence ID" value="CAK8676625.1"/>
    <property type="molecule type" value="Genomic_DNA"/>
</dbReference>
<evidence type="ECO:0008006" key="11">
    <source>
        <dbReference type="Google" id="ProtNLM"/>
    </source>
</evidence>
<feature type="transmembrane region" description="Helical" evidence="8">
    <location>
        <begin position="88"/>
        <end position="109"/>
    </location>
</feature>
<evidence type="ECO:0000313" key="10">
    <source>
        <dbReference type="Proteomes" id="UP001642483"/>
    </source>
</evidence>
<reference evidence="9 10" key="1">
    <citation type="submission" date="2024-02" db="EMBL/GenBank/DDBJ databases">
        <authorList>
            <person name="Daric V."/>
            <person name="Darras S."/>
        </authorList>
    </citation>
    <scope>NUCLEOTIDE SEQUENCE [LARGE SCALE GENOMIC DNA]</scope>
</reference>
<keyword evidence="3 8" id="KW-0812">Transmembrane</keyword>
<dbReference type="Proteomes" id="UP001642483">
    <property type="component" value="Unassembled WGS sequence"/>
</dbReference>
<proteinExistence type="inferred from homology"/>
<evidence type="ECO:0000256" key="5">
    <source>
        <dbReference type="ARBA" id="ARBA00022989"/>
    </source>
</evidence>
<dbReference type="PANTHER" id="PTHR12316:SF17">
    <property type="entry name" value="NINJURIN C, ISOFORM D"/>
    <property type="match status" value="1"/>
</dbReference>
<organism evidence="9 10">
    <name type="scientific">Clavelina lepadiformis</name>
    <name type="common">Light-bulb sea squirt</name>
    <name type="synonym">Ascidia lepadiformis</name>
    <dbReference type="NCBI Taxonomy" id="159417"/>
    <lineage>
        <taxon>Eukaryota</taxon>
        <taxon>Metazoa</taxon>
        <taxon>Chordata</taxon>
        <taxon>Tunicata</taxon>
        <taxon>Ascidiacea</taxon>
        <taxon>Aplousobranchia</taxon>
        <taxon>Clavelinidae</taxon>
        <taxon>Clavelina</taxon>
    </lineage>
</organism>
<dbReference type="InterPro" id="IPR007007">
    <property type="entry name" value="Ninjurin"/>
</dbReference>